<proteinExistence type="predicted"/>
<dbReference type="PROSITE" id="PS50943">
    <property type="entry name" value="HTH_CROC1"/>
    <property type="match status" value="1"/>
</dbReference>
<reference evidence="4" key="1">
    <citation type="submission" date="2020-10" db="EMBL/GenBank/DDBJ databases">
        <authorList>
            <person name="Gilroy R."/>
        </authorList>
    </citation>
    <scope>NUCLEOTIDE SEQUENCE</scope>
    <source>
        <strain evidence="4">ChiW16-3235</strain>
    </source>
</reference>
<keyword evidence="2" id="KW-0812">Transmembrane</keyword>
<feature type="transmembrane region" description="Helical" evidence="2">
    <location>
        <begin position="159"/>
        <end position="176"/>
    </location>
</feature>
<dbReference type="Proteomes" id="UP000823913">
    <property type="component" value="Unassembled WGS sequence"/>
</dbReference>
<dbReference type="InterPro" id="IPR010982">
    <property type="entry name" value="Lambda_DNA-bd_dom_sf"/>
</dbReference>
<protein>
    <submittedName>
        <fullName evidence="4">Helix-turn-helix transcriptional regulator</fullName>
    </submittedName>
</protein>
<dbReference type="EMBL" id="DVHK01000021">
    <property type="protein sequence ID" value="HIR66602.1"/>
    <property type="molecule type" value="Genomic_DNA"/>
</dbReference>
<dbReference type="InterPro" id="IPR001387">
    <property type="entry name" value="Cro/C1-type_HTH"/>
</dbReference>
<dbReference type="GO" id="GO:0003677">
    <property type="term" value="F:DNA binding"/>
    <property type="evidence" value="ECO:0007669"/>
    <property type="project" value="UniProtKB-KW"/>
</dbReference>
<keyword evidence="1" id="KW-0238">DNA-binding</keyword>
<organism evidence="4 5">
    <name type="scientific">Candidatus Coproplasma avicola</name>
    <dbReference type="NCBI Taxonomy" id="2840744"/>
    <lineage>
        <taxon>Bacteria</taxon>
        <taxon>Bacillati</taxon>
        <taxon>Bacillota</taxon>
        <taxon>Clostridia</taxon>
        <taxon>Eubacteriales</taxon>
        <taxon>Candidatus Coproplasma</taxon>
    </lineage>
</organism>
<dbReference type="PANTHER" id="PTHR46558">
    <property type="entry name" value="TRACRIPTIONAL REGULATORY PROTEIN-RELATED-RELATED"/>
    <property type="match status" value="1"/>
</dbReference>
<evidence type="ECO:0000259" key="3">
    <source>
        <dbReference type="PROSITE" id="PS50943"/>
    </source>
</evidence>
<dbReference type="Gene3D" id="1.10.260.40">
    <property type="entry name" value="lambda repressor-like DNA-binding domains"/>
    <property type="match status" value="1"/>
</dbReference>
<evidence type="ECO:0000313" key="5">
    <source>
        <dbReference type="Proteomes" id="UP000823913"/>
    </source>
</evidence>
<feature type="transmembrane region" description="Helical" evidence="2">
    <location>
        <begin position="96"/>
        <end position="119"/>
    </location>
</feature>
<dbReference type="CDD" id="cd00093">
    <property type="entry name" value="HTH_XRE"/>
    <property type="match status" value="1"/>
</dbReference>
<evidence type="ECO:0000256" key="2">
    <source>
        <dbReference type="SAM" id="Phobius"/>
    </source>
</evidence>
<name>A0A9D1E5N7_9FIRM</name>
<dbReference type="PANTHER" id="PTHR46558:SF13">
    <property type="entry name" value="HTH-TYPE TRANSCRIPTIONAL REGULATOR IMMR"/>
    <property type="match status" value="1"/>
</dbReference>
<reference evidence="4" key="2">
    <citation type="journal article" date="2021" name="PeerJ">
        <title>Extensive microbial diversity within the chicken gut microbiome revealed by metagenomics and culture.</title>
        <authorList>
            <person name="Gilroy R."/>
            <person name="Ravi A."/>
            <person name="Getino M."/>
            <person name="Pursley I."/>
            <person name="Horton D.L."/>
            <person name="Alikhan N.F."/>
            <person name="Baker D."/>
            <person name="Gharbi K."/>
            <person name="Hall N."/>
            <person name="Watson M."/>
            <person name="Adriaenssens E.M."/>
            <person name="Foster-Nyarko E."/>
            <person name="Jarju S."/>
            <person name="Secka A."/>
            <person name="Antonio M."/>
            <person name="Oren A."/>
            <person name="Chaudhuri R.R."/>
            <person name="La Ragione R."/>
            <person name="Hildebrand F."/>
            <person name="Pallen M.J."/>
        </authorList>
    </citation>
    <scope>NUCLEOTIDE SEQUENCE</scope>
    <source>
        <strain evidence="4">ChiW16-3235</strain>
    </source>
</reference>
<sequence length="227" mass="25557">MDINEKIKNARVHAHLTQEDAADKLGVSRQTMSNWENGKTYPDIVSVVKMSDLYDVSLDHLLKNEPAEGSAPEEQKMNDYIEYLEESTNAVKKRSIILKIIVPCVYLLAWAAALIMFWAGLRVDAFGYGLVVQWIALPLIMFIIAAIMGATDMYGKLKWLFCLLFAIMHQLSQYLTYDVAHMISIGQFELPSDLSYFILALAVSAAGMVLGAIMRYIAIKTAKKQRQ</sequence>
<dbReference type="SMART" id="SM00530">
    <property type="entry name" value="HTH_XRE"/>
    <property type="match status" value="1"/>
</dbReference>
<dbReference type="SUPFAM" id="SSF47413">
    <property type="entry name" value="lambda repressor-like DNA-binding domains"/>
    <property type="match status" value="1"/>
</dbReference>
<feature type="domain" description="HTH cro/C1-type" evidence="3">
    <location>
        <begin position="7"/>
        <end position="61"/>
    </location>
</feature>
<evidence type="ECO:0000313" key="4">
    <source>
        <dbReference type="EMBL" id="HIR66602.1"/>
    </source>
</evidence>
<gene>
    <name evidence="4" type="ORF">IAB94_00975</name>
</gene>
<comment type="caution">
    <text evidence="4">The sequence shown here is derived from an EMBL/GenBank/DDBJ whole genome shotgun (WGS) entry which is preliminary data.</text>
</comment>
<dbReference type="AlphaFoldDB" id="A0A9D1E5N7"/>
<accession>A0A9D1E5N7</accession>
<evidence type="ECO:0000256" key="1">
    <source>
        <dbReference type="ARBA" id="ARBA00023125"/>
    </source>
</evidence>
<feature type="transmembrane region" description="Helical" evidence="2">
    <location>
        <begin position="125"/>
        <end position="147"/>
    </location>
</feature>
<feature type="transmembrane region" description="Helical" evidence="2">
    <location>
        <begin position="196"/>
        <end position="218"/>
    </location>
</feature>
<keyword evidence="2" id="KW-0472">Membrane</keyword>
<keyword evidence="2" id="KW-1133">Transmembrane helix</keyword>
<dbReference type="Pfam" id="PF01381">
    <property type="entry name" value="HTH_3"/>
    <property type="match status" value="1"/>
</dbReference>